<organism evidence="2 3">
    <name type="scientific">Aquisphaera giovannonii</name>
    <dbReference type="NCBI Taxonomy" id="406548"/>
    <lineage>
        <taxon>Bacteria</taxon>
        <taxon>Pseudomonadati</taxon>
        <taxon>Planctomycetota</taxon>
        <taxon>Planctomycetia</taxon>
        <taxon>Isosphaerales</taxon>
        <taxon>Isosphaeraceae</taxon>
        <taxon>Aquisphaera</taxon>
    </lineage>
</organism>
<dbReference type="KEGG" id="agv:OJF2_10880"/>
<sequence length="341" mass="34866">MGSGISVTIALLGTFLSAAWPAGLDGGEGPPSGDGSPPARKVAIAPGTVVNDRAPRTWSHVVLKALPRMASGDLDTLPSSAARTAALFRTAILADVGPSASDPERFVLRRIGVGLCVPQPGRGDVVVDSESAEDVGVSLGMIEGAVLKSAEAEVNRGRLVASTSTFALYRGPALLQVGEDHHKVVVSYAFLADGRTGALRVLSWGDDLDARKAGGASTLPMVELAPGLAFDCRLNVKAERLLGAVPVSWSFAMESLPPGEPRPMTDELAQALAKGKAPLDGERVEDALRRSLAVSGRQTMSRPPSAGSAAARGAASGSGPGRSARISTGGSAPRGTTPRAR</sequence>
<evidence type="ECO:0000313" key="2">
    <source>
        <dbReference type="EMBL" id="QEH32609.1"/>
    </source>
</evidence>
<feature type="region of interest" description="Disordered" evidence="1">
    <location>
        <begin position="288"/>
        <end position="341"/>
    </location>
</feature>
<evidence type="ECO:0000313" key="3">
    <source>
        <dbReference type="Proteomes" id="UP000324233"/>
    </source>
</evidence>
<dbReference type="Proteomes" id="UP000324233">
    <property type="component" value="Chromosome"/>
</dbReference>
<proteinExistence type="predicted"/>
<accession>A0A5B9VWX4</accession>
<name>A0A5B9VWX4_9BACT</name>
<protein>
    <submittedName>
        <fullName evidence="2">Uncharacterized protein</fullName>
    </submittedName>
</protein>
<reference evidence="2 3" key="1">
    <citation type="submission" date="2019-08" db="EMBL/GenBank/DDBJ databases">
        <title>Deep-cultivation of Planctomycetes and their phenomic and genomic characterization uncovers novel biology.</title>
        <authorList>
            <person name="Wiegand S."/>
            <person name="Jogler M."/>
            <person name="Boedeker C."/>
            <person name="Pinto D."/>
            <person name="Vollmers J."/>
            <person name="Rivas-Marin E."/>
            <person name="Kohn T."/>
            <person name="Peeters S.H."/>
            <person name="Heuer A."/>
            <person name="Rast P."/>
            <person name="Oberbeckmann S."/>
            <person name="Bunk B."/>
            <person name="Jeske O."/>
            <person name="Meyerdierks A."/>
            <person name="Storesund J.E."/>
            <person name="Kallscheuer N."/>
            <person name="Luecker S."/>
            <person name="Lage O.M."/>
            <person name="Pohl T."/>
            <person name="Merkel B.J."/>
            <person name="Hornburger P."/>
            <person name="Mueller R.-W."/>
            <person name="Bruemmer F."/>
            <person name="Labrenz M."/>
            <person name="Spormann A.M."/>
            <person name="Op den Camp H."/>
            <person name="Overmann J."/>
            <person name="Amann R."/>
            <person name="Jetten M.S.M."/>
            <person name="Mascher T."/>
            <person name="Medema M.H."/>
            <person name="Devos D.P."/>
            <person name="Kaster A.-K."/>
            <person name="Ovreas L."/>
            <person name="Rohde M."/>
            <person name="Galperin M.Y."/>
            <person name="Jogler C."/>
        </authorList>
    </citation>
    <scope>NUCLEOTIDE SEQUENCE [LARGE SCALE GENOMIC DNA]</scope>
    <source>
        <strain evidence="2 3">OJF2</strain>
    </source>
</reference>
<dbReference type="AlphaFoldDB" id="A0A5B9VWX4"/>
<feature type="compositionally biased region" description="Low complexity" evidence="1">
    <location>
        <begin position="301"/>
        <end position="325"/>
    </location>
</feature>
<dbReference type="RefSeq" id="WP_210420419.1">
    <property type="nucleotide sequence ID" value="NZ_CP042997.1"/>
</dbReference>
<keyword evidence="3" id="KW-1185">Reference proteome</keyword>
<evidence type="ECO:0000256" key="1">
    <source>
        <dbReference type="SAM" id="MobiDB-lite"/>
    </source>
</evidence>
<dbReference type="EMBL" id="CP042997">
    <property type="protein sequence ID" value="QEH32609.1"/>
    <property type="molecule type" value="Genomic_DNA"/>
</dbReference>
<gene>
    <name evidence="2" type="ORF">OJF2_10880</name>
</gene>